<reference evidence="1" key="1">
    <citation type="submission" date="2023-03" db="EMBL/GenBank/DDBJ databases">
        <title>Andean soil-derived lignocellulolytic bacterial consortium as a source of novel taxa and putative plastic-active enzymes.</title>
        <authorList>
            <person name="Diaz-Garcia L."/>
            <person name="Chuvochina M."/>
            <person name="Feuerriegel G."/>
            <person name="Bunk B."/>
            <person name="Sproer C."/>
            <person name="Streit W.R."/>
            <person name="Rodriguez L.M."/>
            <person name="Overmann J."/>
            <person name="Jimenez D.J."/>
        </authorList>
    </citation>
    <scope>NUCLEOTIDE SEQUENCE</scope>
    <source>
        <strain evidence="1">MAG 4196</strain>
    </source>
</reference>
<evidence type="ECO:0000313" key="2">
    <source>
        <dbReference type="Proteomes" id="UP001217476"/>
    </source>
</evidence>
<protein>
    <submittedName>
        <fullName evidence="1">Uncharacterized protein</fullName>
    </submittedName>
</protein>
<accession>A0AAJ5VW83</accession>
<dbReference type="EMBL" id="CP119312">
    <property type="protein sequence ID" value="WEK04549.1"/>
    <property type="molecule type" value="Genomic_DNA"/>
</dbReference>
<sequence length="190" mass="20704">MAKTIDVEDLLVWAFRDQKIENVANGMRPKAPRGSSASSLGELLTLGTRVDTSSAGANFLGSARCHEDAAVIYDAVMSLPPEAWFVVIKHARTGTRPDWYPEGPGRWVTPLDRSGKPKRLWRDPARQRGDLGPAPAEFIGTRHSTVASGRAEYVLWYAALADLVGMLNVEMVDHAATGPEAPLAPWNMPN</sequence>
<gene>
    <name evidence="1" type="ORF">P0Y65_20630</name>
</gene>
<organism evidence="1 2">
    <name type="scientific">Candidatus Devosia phytovorans</name>
    <dbReference type="NCBI Taxonomy" id="3121372"/>
    <lineage>
        <taxon>Bacteria</taxon>
        <taxon>Pseudomonadati</taxon>
        <taxon>Pseudomonadota</taxon>
        <taxon>Alphaproteobacteria</taxon>
        <taxon>Hyphomicrobiales</taxon>
        <taxon>Devosiaceae</taxon>
        <taxon>Devosia</taxon>
    </lineage>
</organism>
<proteinExistence type="predicted"/>
<dbReference type="Proteomes" id="UP001217476">
    <property type="component" value="Chromosome"/>
</dbReference>
<dbReference type="AlphaFoldDB" id="A0AAJ5VW83"/>
<name>A0AAJ5VW83_9HYPH</name>
<evidence type="ECO:0000313" key="1">
    <source>
        <dbReference type="EMBL" id="WEK04549.1"/>
    </source>
</evidence>